<dbReference type="Proteomes" id="UP000712673">
    <property type="component" value="Unassembled WGS sequence"/>
</dbReference>
<dbReference type="EMBL" id="VGLS01000061">
    <property type="protein sequence ID" value="MBM3222844.1"/>
    <property type="molecule type" value="Genomic_DNA"/>
</dbReference>
<reference evidence="1" key="1">
    <citation type="submission" date="2019-03" db="EMBL/GenBank/DDBJ databases">
        <title>Lake Tanganyika Metagenome-Assembled Genomes (MAGs).</title>
        <authorList>
            <person name="Tran P."/>
        </authorList>
    </citation>
    <scope>NUCLEOTIDE SEQUENCE</scope>
    <source>
        <strain evidence="1">K_DeepCast_65m_m2_066</strain>
    </source>
</reference>
<gene>
    <name evidence="1" type="ORF">FJZ47_03440</name>
</gene>
<evidence type="ECO:0000313" key="1">
    <source>
        <dbReference type="EMBL" id="MBM3222844.1"/>
    </source>
</evidence>
<comment type="caution">
    <text evidence="1">The sequence shown here is derived from an EMBL/GenBank/DDBJ whole genome shotgun (WGS) entry which is preliminary data.</text>
</comment>
<dbReference type="InterPro" id="IPR025132">
    <property type="entry name" value="DUF4058"/>
</dbReference>
<proteinExistence type="predicted"/>
<dbReference type="AlphaFoldDB" id="A0A937VXD6"/>
<sequence>MPLLDHFHRPLSLERPWEGIHSTWAAMMATQLNQGQLPDEYVAMPLVTLGGGVQVDVGTFQTEEPQASLPGGVATRLWAPPQAPLSTVVDFVGLDVYEVRVMQHMGGPQLRSAIEIVSPANKDRASHRRAFAVKCAAYLQQGVAVIIIDVVTERTANLHTAIVELLGLACPLAWDTSSSLYAVGYHPVHAAGVQRLDVWPETLAVGAPLPTLPLWLGEDMCLPLALETSYSATCIALRIRV</sequence>
<name>A0A937VXD6_UNCTE</name>
<organism evidence="1 2">
    <name type="scientific">Tectimicrobiota bacterium</name>
    <dbReference type="NCBI Taxonomy" id="2528274"/>
    <lineage>
        <taxon>Bacteria</taxon>
        <taxon>Pseudomonadati</taxon>
        <taxon>Nitrospinota/Tectimicrobiota group</taxon>
        <taxon>Candidatus Tectimicrobiota</taxon>
    </lineage>
</organism>
<accession>A0A937VXD6</accession>
<dbReference type="Pfam" id="PF13267">
    <property type="entry name" value="DUF4058"/>
    <property type="match status" value="1"/>
</dbReference>
<evidence type="ECO:0000313" key="2">
    <source>
        <dbReference type="Proteomes" id="UP000712673"/>
    </source>
</evidence>
<protein>
    <submittedName>
        <fullName evidence="1">DUF4058 family protein</fullName>
    </submittedName>
</protein>